<keyword evidence="7 8" id="KW-0472">Membrane</keyword>
<feature type="transmembrane region" description="Helical" evidence="8">
    <location>
        <begin position="368"/>
        <end position="385"/>
    </location>
</feature>
<dbReference type="GO" id="GO:0016763">
    <property type="term" value="F:pentosyltransferase activity"/>
    <property type="evidence" value="ECO:0007669"/>
    <property type="project" value="TreeGrafter"/>
</dbReference>
<evidence type="ECO:0000313" key="10">
    <source>
        <dbReference type="Proteomes" id="UP000239415"/>
    </source>
</evidence>
<evidence type="ECO:0000256" key="3">
    <source>
        <dbReference type="ARBA" id="ARBA00022676"/>
    </source>
</evidence>
<keyword evidence="3 9" id="KW-0328">Glycosyltransferase</keyword>
<dbReference type="GO" id="GO:0005886">
    <property type="term" value="C:plasma membrane"/>
    <property type="evidence" value="ECO:0007669"/>
    <property type="project" value="UniProtKB-SubCell"/>
</dbReference>
<dbReference type="EMBL" id="PVMZ01000021">
    <property type="protein sequence ID" value="PRX16093.1"/>
    <property type="molecule type" value="Genomic_DNA"/>
</dbReference>
<dbReference type="PANTHER" id="PTHR33908">
    <property type="entry name" value="MANNOSYLTRANSFERASE YKCB-RELATED"/>
    <property type="match status" value="1"/>
</dbReference>
<comment type="subcellular location">
    <subcellularLocation>
        <location evidence="1">Cell membrane</location>
        <topology evidence="1">Multi-pass membrane protein</topology>
    </subcellularLocation>
</comment>
<reference evidence="9 10" key="1">
    <citation type="submission" date="2018-03" db="EMBL/GenBank/DDBJ databases">
        <title>Genomic Encyclopedia of Archaeal and Bacterial Type Strains, Phase II (KMG-II): from individual species to whole genera.</title>
        <authorList>
            <person name="Goeker M."/>
        </authorList>
    </citation>
    <scope>NUCLEOTIDE SEQUENCE [LARGE SCALE GENOMIC DNA]</scope>
    <source>
        <strain evidence="9 10">DSM 43146</strain>
    </source>
</reference>
<evidence type="ECO:0000256" key="8">
    <source>
        <dbReference type="SAM" id="Phobius"/>
    </source>
</evidence>
<feature type="transmembrane region" description="Helical" evidence="8">
    <location>
        <begin position="397"/>
        <end position="415"/>
    </location>
</feature>
<keyword evidence="5 8" id="KW-0812">Transmembrane</keyword>
<evidence type="ECO:0000256" key="5">
    <source>
        <dbReference type="ARBA" id="ARBA00022692"/>
    </source>
</evidence>
<keyword evidence="10" id="KW-1185">Reference proteome</keyword>
<evidence type="ECO:0000256" key="7">
    <source>
        <dbReference type="ARBA" id="ARBA00023136"/>
    </source>
</evidence>
<gene>
    <name evidence="9" type="ORF">CLV67_121141</name>
</gene>
<evidence type="ECO:0000256" key="1">
    <source>
        <dbReference type="ARBA" id="ARBA00004651"/>
    </source>
</evidence>
<evidence type="ECO:0000256" key="2">
    <source>
        <dbReference type="ARBA" id="ARBA00022475"/>
    </source>
</evidence>
<dbReference type="GO" id="GO:0009103">
    <property type="term" value="P:lipopolysaccharide biosynthetic process"/>
    <property type="evidence" value="ECO:0007669"/>
    <property type="project" value="UniProtKB-ARBA"/>
</dbReference>
<keyword evidence="6 8" id="KW-1133">Transmembrane helix</keyword>
<dbReference type="AlphaFoldDB" id="A0A2T0K0M3"/>
<sequence>MLLLVLAVAIALRVAFTVTYQYAFFFPDSRFYVDAAATGIPSQVRPHGYSFLIQPFVQKPYIWLAIAQHVIGVVLLVVGYAFAVRRGIKPWIAAVAFIPLAVDARQLTLEHYVLTETAYVALTAGGLFAIAWRDRLGWAAAALGGTLLGFAAVTRTTGLPIIALAGVYLLIRRVGITRLIAFCLPILAVLGSYLVWYEHSHGVYAFGQYSGRFLYARVAPIADCDRLELTTEERLLCMPEVPDNWDQRPDMYIWSNASPARKYYPDVEDDKILGGFANAVIKQQPGDYLLMVAEQTSWHFYPRPPIVGGAACLANWWIPPVAPGKADCEPRQYTPVTEPLLAPLPSDPGTIPGARQFHAYGEIVTTPGPLYLIGFLAAVFAAVWRPRRGSWRNAADALLFVGAGIGLMVLTVATSLFDHRYAIPAVLLIPLGLVLAISRINEVARTPRPAVSRVNEVAETPRPGVSRVNEVAETPRPALGRVNEVARTPRPEGEK</sequence>
<evidence type="ECO:0000313" key="9">
    <source>
        <dbReference type="EMBL" id="PRX16093.1"/>
    </source>
</evidence>
<accession>A0A2T0K0M3</accession>
<dbReference type="InterPro" id="IPR050297">
    <property type="entry name" value="LipidA_mod_glycosyltrf_83"/>
</dbReference>
<feature type="transmembrane region" description="Helical" evidence="8">
    <location>
        <begin position="112"/>
        <end position="132"/>
    </location>
</feature>
<evidence type="ECO:0000256" key="6">
    <source>
        <dbReference type="ARBA" id="ARBA00022989"/>
    </source>
</evidence>
<feature type="transmembrane region" description="Helical" evidence="8">
    <location>
        <begin position="61"/>
        <end position="83"/>
    </location>
</feature>
<evidence type="ECO:0000256" key="4">
    <source>
        <dbReference type="ARBA" id="ARBA00022679"/>
    </source>
</evidence>
<dbReference type="PANTHER" id="PTHR33908:SF11">
    <property type="entry name" value="MEMBRANE PROTEIN"/>
    <property type="match status" value="1"/>
</dbReference>
<keyword evidence="4 9" id="KW-0808">Transferase</keyword>
<name>A0A2T0K0M3_9ACTN</name>
<feature type="transmembrane region" description="Helical" evidence="8">
    <location>
        <begin position="421"/>
        <end position="438"/>
    </location>
</feature>
<proteinExistence type="predicted"/>
<protein>
    <submittedName>
        <fullName evidence="9">Dolichyl-phosphate-mannose-protein mannosyltransferase</fullName>
    </submittedName>
</protein>
<dbReference type="Proteomes" id="UP000239415">
    <property type="component" value="Unassembled WGS sequence"/>
</dbReference>
<feature type="transmembrane region" description="Helical" evidence="8">
    <location>
        <begin position="138"/>
        <end position="171"/>
    </location>
</feature>
<comment type="caution">
    <text evidence="9">The sequence shown here is derived from an EMBL/GenBank/DDBJ whole genome shotgun (WGS) entry which is preliminary data.</text>
</comment>
<keyword evidence="2" id="KW-1003">Cell membrane</keyword>
<feature type="transmembrane region" description="Helical" evidence="8">
    <location>
        <begin position="178"/>
        <end position="196"/>
    </location>
</feature>
<organism evidence="9 10">
    <name type="scientific">Actinoplanes italicus</name>
    <dbReference type="NCBI Taxonomy" id="113567"/>
    <lineage>
        <taxon>Bacteria</taxon>
        <taxon>Bacillati</taxon>
        <taxon>Actinomycetota</taxon>
        <taxon>Actinomycetes</taxon>
        <taxon>Micromonosporales</taxon>
        <taxon>Micromonosporaceae</taxon>
        <taxon>Actinoplanes</taxon>
    </lineage>
</organism>